<protein>
    <submittedName>
        <fullName evidence="1">Capsule polysaccharide biosynthesis protein</fullName>
    </submittedName>
</protein>
<dbReference type="SUPFAM" id="SSF53756">
    <property type="entry name" value="UDP-Glycosyltransferase/glycogen phosphorylase"/>
    <property type="match status" value="1"/>
</dbReference>
<evidence type="ECO:0000313" key="2">
    <source>
        <dbReference type="Proteomes" id="UP000320776"/>
    </source>
</evidence>
<gene>
    <name evidence="1" type="ORF">SPTER_36290</name>
</gene>
<keyword evidence="2" id="KW-1185">Reference proteome</keyword>
<dbReference type="CDD" id="cd16438">
    <property type="entry name" value="beta_Kdo_transferase_KpsS_like"/>
    <property type="match status" value="1"/>
</dbReference>
<dbReference type="GO" id="GO:0000271">
    <property type="term" value="P:polysaccharide biosynthetic process"/>
    <property type="evidence" value="ECO:0007669"/>
    <property type="project" value="InterPro"/>
</dbReference>
<dbReference type="Gene3D" id="3.40.50.12580">
    <property type="match status" value="1"/>
</dbReference>
<dbReference type="InterPro" id="IPR043148">
    <property type="entry name" value="TagF_C"/>
</dbReference>
<dbReference type="OrthoDB" id="9794206at2"/>
<name>A0A517DXX4_9FIRM</name>
<dbReference type="Proteomes" id="UP000320776">
    <property type="component" value="Chromosome"/>
</dbReference>
<dbReference type="InterPro" id="IPR007833">
    <property type="entry name" value="Capsule_polysaccharide_synth"/>
</dbReference>
<reference evidence="1 2" key="1">
    <citation type="submission" date="2019-02" db="EMBL/GenBank/DDBJ databases">
        <title>Closed genome of Sporomusa termitida DSM 4440.</title>
        <authorList>
            <person name="Poehlein A."/>
            <person name="Daniel R."/>
        </authorList>
    </citation>
    <scope>NUCLEOTIDE SEQUENCE [LARGE SCALE GENOMIC DNA]</scope>
    <source>
        <strain evidence="1 2">DSM 4440</strain>
    </source>
</reference>
<sequence>MKNQDRPSILFVALNRHQSRYFRQLGANLNDSYNIYHIDYGLSDFAGALIKPALPECVAFTAEELAEIIRFLLIKGKSRAFTGFRGWMHSPSVLENRAYYATLYFYKYLCRVPIDLVCVWNGINLPLAAAARVARKLGKQTVFFENGYLRDTTTLDPTGVNYQNSLVNKPRSFYDAIVPQPQLLAKLYNTDPPLRQIKSKWYQNLIKKQEKRQPEAIILPENFIFLPFQVQDDTQVLLYSPHFKSMEQLVDCVVKALKQHNSITGANLWLVAKEHPSDFGRVDYSALQAKYQNDNILFLRFYPTPDLIAQAQGIITLNSTVGIESLVHHKPVITLGNAFYNVKDLVCHVTQSEQLSASIPFINAEPDHQLIDRFLYYLRYCYLAEGSWQQPNEQHFQSVREKLAKILQ</sequence>
<dbReference type="EMBL" id="CP036259">
    <property type="protein sequence ID" value="QDR82207.1"/>
    <property type="molecule type" value="Genomic_DNA"/>
</dbReference>
<dbReference type="AlphaFoldDB" id="A0A517DXX4"/>
<organism evidence="1 2">
    <name type="scientific">Sporomusa termitida</name>
    <dbReference type="NCBI Taxonomy" id="2377"/>
    <lineage>
        <taxon>Bacteria</taxon>
        <taxon>Bacillati</taxon>
        <taxon>Bacillota</taxon>
        <taxon>Negativicutes</taxon>
        <taxon>Selenomonadales</taxon>
        <taxon>Sporomusaceae</taxon>
        <taxon>Sporomusa</taxon>
    </lineage>
</organism>
<accession>A0A517DXX4</accession>
<dbReference type="GO" id="GO:0015774">
    <property type="term" value="P:polysaccharide transport"/>
    <property type="evidence" value="ECO:0007669"/>
    <property type="project" value="InterPro"/>
</dbReference>
<dbReference type="KEGG" id="sted:SPTER_36290"/>
<dbReference type="RefSeq" id="WP_144351619.1">
    <property type="nucleotide sequence ID" value="NZ_CP036259.1"/>
</dbReference>
<proteinExistence type="predicted"/>
<dbReference type="Pfam" id="PF05159">
    <property type="entry name" value="Capsule_synth"/>
    <property type="match status" value="1"/>
</dbReference>
<evidence type="ECO:0000313" key="1">
    <source>
        <dbReference type="EMBL" id="QDR82207.1"/>
    </source>
</evidence>